<evidence type="ECO:0000256" key="9">
    <source>
        <dbReference type="ARBA" id="ARBA00023136"/>
    </source>
</evidence>
<keyword evidence="9 10" id="KW-0472">Membrane</keyword>
<keyword evidence="4" id="KW-1003">Cell membrane</keyword>
<keyword evidence="8" id="KW-1133">Transmembrane helix</keyword>
<protein>
    <recommendedName>
        <fullName evidence="10">Flagellar protein FliL</fullName>
    </recommendedName>
</protein>
<evidence type="ECO:0000313" key="11">
    <source>
        <dbReference type="EMBL" id="WFF42836.1"/>
    </source>
</evidence>
<keyword evidence="10" id="KW-0997">Cell inner membrane</keyword>
<keyword evidence="7 10" id="KW-0283">Flagellar rotation</keyword>
<organism evidence="11 12">
    <name type="scientific">Salinicola endophyticus</name>
    <dbReference type="NCBI Taxonomy" id="1949083"/>
    <lineage>
        <taxon>Bacteria</taxon>
        <taxon>Pseudomonadati</taxon>
        <taxon>Pseudomonadota</taxon>
        <taxon>Gammaproteobacteria</taxon>
        <taxon>Oceanospirillales</taxon>
        <taxon>Halomonadaceae</taxon>
        <taxon>Salinicola</taxon>
    </lineage>
</organism>
<evidence type="ECO:0000256" key="2">
    <source>
        <dbReference type="ARBA" id="ARBA00004162"/>
    </source>
</evidence>
<comment type="similarity">
    <text evidence="3 10">Belongs to the FliL family.</text>
</comment>
<gene>
    <name evidence="11" type="primary">fliL</name>
    <name evidence="11" type="ORF">EVC62_15770</name>
</gene>
<dbReference type="NCBIfam" id="NF005435">
    <property type="entry name" value="PRK07021.1"/>
    <property type="match status" value="1"/>
</dbReference>
<evidence type="ECO:0000256" key="1">
    <source>
        <dbReference type="ARBA" id="ARBA00002254"/>
    </source>
</evidence>
<evidence type="ECO:0000256" key="7">
    <source>
        <dbReference type="ARBA" id="ARBA00022779"/>
    </source>
</evidence>
<keyword evidence="6" id="KW-0812">Transmembrane</keyword>
<dbReference type="EMBL" id="CP035631">
    <property type="protein sequence ID" value="WFF42836.1"/>
    <property type="molecule type" value="Genomic_DNA"/>
</dbReference>
<keyword evidence="5 10" id="KW-0145">Chemotaxis</keyword>
<evidence type="ECO:0000256" key="4">
    <source>
        <dbReference type="ARBA" id="ARBA00022475"/>
    </source>
</evidence>
<keyword evidence="11" id="KW-0966">Cell projection</keyword>
<comment type="function">
    <text evidence="1 10">Controls the rotational direction of flagella during chemotaxis.</text>
</comment>
<reference evidence="11 12" key="1">
    <citation type="submission" date="2019-01" db="EMBL/GenBank/DDBJ databases">
        <title>Genome sequence of Salinicola endophyticus REST5.</title>
        <authorList>
            <person name="Nascimento F.X."/>
        </authorList>
    </citation>
    <scope>NUCLEOTIDE SEQUENCE [LARGE SCALE GENOMIC DNA]</scope>
    <source>
        <strain evidence="11 12">REST5</strain>
    </source>
</reference>
<evidence type="ECO:0000256" key="3">
    <source>
        <dbReference type="ARBA" id="ARBA00008281"/>
    </source>
</evidence>
<sequence length="164" mass="17975">MAEAMAAPQAAPRKKRSRLIIGLLIVLLAAASSAAIYFFLHSRGDAEQTAAVEEKPAEPPTPIFVTIAPFTVNLQSDYGDRLLYVGLSLRVGDQATSDFLVQHMPEIRSRLLMLLSGKSAEELIKPQGKVELKQEILGLFDKPITTPQPELSIDDVLFSDFIVQ</sequence>
<proteinExistence type="inferred from homology"/>
<keyword evidence="11" id="KW-0969">Cilium</keyword>
<dbReference type="Proteomes" id="UP001321526">
    <property type="component" value="Chromosome"/>
</dbReference>
<accession>A0ABY8FPY4</accession>
<keyword evidence="12" id="KW-1185">Reference proteome</keyword>
<comment type="subcellular location">
    <subcellularLocation>
        <location evidence="10">Cell inner membrane</location>
    </subcellularLocation>
    <subcellularLocation>
        <location evidence="2">Cell membrane</location>
        <topology evidence="2">Single-pass membrane protein</topology>
    </subcellularLocation>
</comment>
<dbReference type="PANTHER" id="PTHR35091:SF2">
    <property type="entry name" value="FLAGELLAR PROTEIN FLIL"/>
    <property type="match status" value="1"/>
</dbReference>
<name>A0ABY8FPY4_9GAMM</name>
<evidence type="ECO:0000256" key="6">
    <source>
        <dbReference type="ARBA" id="ARBA00022692"/>
    </source>
</evidence>
<evidence type="ECO:0000256" key="5">
    <source>
        <dbReference type="ARBA" id="ARBA00022500"/>
    </source>
</evidence>
<dbReference type="InterPro" id="IPR005503">
    <property type="entry name" value="FliL"/>
</dbReference>
<dbReference type="Pfam" id="PF03748">
    <property type="entry name" value="FliL"/>
    <property type="match status" value="1"/>
</dbReference>
<dbReference type="PANTHER" id="PTHR35091">
    <property type="entry name" value="FLAGELLAR PROTEIN FLIL"/>
    <property type="match status" value="1"/>
</dbReference>
<evidence type="ECO:0000256" key="10">
    <source>
        <dbReference type="RuleBase" id="RU364125"/>
    </source>
</evidence>
<evidence type="ECO:0000313" key="12">
    <source>
        <dbReference type="Proteomes" id="UP001321526"/>
    </source>
</evidence>
<keyword evidence="11" id="KW-0282">Flagellum</keyword>
<evidence type="ECO:0000256" key="8">
    <source>
        <dbReference type="ARBA" id="ARBA00022989"/>
    </source>
</evidence>